<evidence type="ECO:0000313" key="1">
    <source>
        <dbReference type="EMBL" id="RMI12840.1"/>
    </source>
</evidence>
<sequence>MDPTTGAAPRASAPADPGDAVLPSVARAMRALDGVPTVVAHRVVLDHAGRELATGRAPCPADLVAAFRGMLAVVAQSEPLGRNSARVVLDTQDVCLLLYRLGPDLAVALVLDPGQNLALVRRLTEPVLTAFVEDYLAESAARAAAVAAPAAPAEQPPGSAGPLPVRGRRAVLDSARHEEAADHALLDRLLDGLSVLS</sequence>
<dbReference type="Proteomes" id="UP000269289">
    <property type="component" value="Unassembled WGS sequence"/>
</dbReference>
<organism evidence="1 2">
    <name type="scientific">Cellulomonas triticagri</name>
    <dbReference type="NCBI Taxonomy" id="2483352"/>
    <lineage>
        <taxon>Bacteria</taxon>
        <taxon>Bacillati</taxon>
        <taxon>Actinomycetota</taxon>
        <taxon>Actinomycetes</taxon>
        <taxon>Micrococcales</taxon>
        <taxon>Cellulomonadaceae</taxon>
        <taxon>Cellulomonas</taxon>
    </lineage>
</organism>
<comment type="caution">
    <text evidence="1">The sequence shown here is derived from an EMBL/GenBank/DDBJ whole genome shotgun (WGS) entry which is preliminary data.</text>
</comment>
<dbReference type="EMBL" id="RFFI01000028">
    <property type="protein sequence ID" value="RMI12840.1"/>
    <property type="molecule type" value="Genomic_DNA"/>
</dbReference>
<accession>A0A3M2JLY4</accession>
<dbReference type="AlphaFoldDB" id="A0A3M2JLY4"/>
<evidence type="ECO:0008006" key="3">
    <source>
        <dbReference type="Google" id="ProtNLM"/>
    </source>
</evidence>
<proteinExistence type="predicted"/>
<keyword evidence="2" id="KW-1185">Reference proteome</keyword>
<dbReference type="RefSeq" id="WP_122148727.1">
    <property type="nucleotide sequence ID" value="NZ_RFFI01000028.1"/>
</dbReference>
<evidence type="ECO:0000313" key="2">
    <source>
        <dbReference type="Proteomes" id="UP000269289"/>
    </source>
</evidence>
<reference evidence="1 2" key="1">
    <citation type="submission" date="2018-10" db="EMBL/GenBank/DDBJ databases">
        <title>Isolation, diversity and antifungal activity of actinobacteria from wheat.</title>
        <authorList>
            <person name="Han C."/>
        </authorList>
    </citation>
    <scope>NUCLEOTIDE SEQUENCE [LARGE SCALE GENOMIC DNA]</scope>
    <source>
        <strain evidence="1 2">NEAU-YY56</strain>
    </source>
</reference>
<protein>
    <recommendedName>
        <fullName evidence="3">Roadblock/LAMTOR2 domain-containing protein</fullName>
    </recommendedName>
</protein>
<gene>
    <name evidence="1" type="ORF">EBM89_06985</name>
</gene>
<name>A0A3M2JLY4_9CELL</name>